<evidence type="ECO:0000313" key="2">
    <source>
        <dbReference type="Proteomes" id="UP000063964"/>
    </source>
</evidence>
<dbReference type="InterPro" id="IPR003329">
    <property type="entry name" value="Cytidylyl_trans"/>
</dbReference>
<name>A0A109W5C4_9BACT</name>
<organism evidence="1 2">
    <name type="scientific">Desulfomicrobium orale DSM 12838</name>
    <dbReference type="NCBI Taxonomy" id="888061"/>
    <lineage>
        <taxon>Bacteria</taxon>
        <taxon>Pseudomonadati</taxon>
        <taxon>Thermodesulfobacteriota</taxon>
        <taxon>Desulfovibrionia</taxon>
        <taxon>Desulfovibrionales</taxon>
        <taxon>Desulfomicrobiaceae</taxon>
        <taxon>Desulfomicrobium</taxon>
    </lineage>
</organism>
<dbReference type="SUPFAM" id="SSF53448">
    <property type="entry name" value="Nucleotide-diphospho-sugar transferases"/>
    <property type="match status" value="1"/>
</dbReference>
<dbReference type="Proteomes" id="UP000063964">
    <property type="component" value="Chromosome"/>
</dbReference>
<keyword evidence="2" id="KW-1185">Reference proteome</keyword>
<dbReference type="GO" id="GO:0005829">
    <property type="term" value="C:cytosol"/>
    <property type="evidence" value="ECO:0007669"/>
    <property type="project" value="TreeGrafter"/>
</dbReference>
<protein>
    <recommendedName>
        <fullName evidence="3">Acylneuraminate cytidylyltransferase</fullName>
    </recommendedName>
</protein>
<dbReference type="RefSeq" id="WP_066601824.1">
    <property type="nucleotide sequence ID" value="NZ_CP014230.1"/>
</dbReference>
<dbReference type="EMBL" id="CP014230">
    <property type="protein sequence ID" value="AMD91760.1"/>
    <property type="molecule type" value="Genomic_DNA"/>
</dbReference>
<dbReference type="Gene3D" id="3.90.550.10">
    <property type="entry name" value="Spore Coat Polysaccharide Biosynthesis Protein SpsA, Chain A"/>
    <property type="match status" value="1"/>
</dbReference>
<dbReference type="InterPro" id="IPR029044">
    <property type="entry name" value="Nucleotide-diphossugar_trans"/>
</dbReference>
<dbReference type="KEGG" id="doa:AXF15_00590"/>
<evidence type="ECO:0000313" key="1">
    <source>
        <dbReference type="EMBL" id="AMD91760.1"/>
    </source>
</evidence>
<proteinExistence type="predicted"/>
<dbReference type="PANTHER" id="PTHR42866">
    <property type="entry name" value="3-DEOXY-MANNO-OCTULOSONATE CYTIDYLYLTRANSFERASE"/>
    <property type="match status" value="1"/>
</dbReference>
<sequence>MNAARRTDGRNSRSAPRTGIVVASRSGSFRLPGKALLPLRGQPMLLFLLRRIRAIRRADAVLLATTTLPADDALADLARQADVPVVRGPVDDVVARYVLAAEKAGLDYVVRVTADCPFLDARLLDHCLEHAWNRDFHLATTKGVFPVGLDCEIYPAALMARLHSEGRLDAAEREHLTLRFYNRPEDYEILRIPAPRAWQSSAVLTVDTGEDYARAARLAEELPSAEADTETVLRAYARLFGEEDAH</sequence>
<gene>
    <name evidence="1" type="ORF">AXF15_00590</name>
</gene>
<reference evidence="2" key="1">
    <citation type="submission" date="2016-02" db="EMBL/GenBank/DDBJ databases">
        <authorList>
            <person name="Holder M.E."/>
            <person name="Ajami N.J."/>
            <person name="Petrosino J.F."/>
        </authorList>
    </citation>
    <scope>NUCLEOTIDE SEQUENCE [LARGE SCALE GENOMIC DNA]</scope>
    <source>
        <strain evidence="2">DSM 12838</strain>
    </source>
</reference>
<dbReference type="Pfam" id="PF02348">
    <property type="entry name" value="CTP_transf_3"/>
    <property type="match status" value="1"/>
</dbReference>
<dbReference type="OrthoDB" id="9801052at2"/>
<dbReference type="AlphaFoldDB" id="A0A109W5C4"/>
<accession>A0A109W5C4</accession>
<dbReference type="STRING" id="888061.AXF15_00590"/>
<dbReference type="PANTHER" id="PTHR42866:SF1">
    <property type="entry name" value="SPORE COAT POLYSACCHARIDE BIOSYNTHESIS PROTEIN SPSF"/>
    <property type="match status" value="1"/>
</dbReference>
<evidence type="ECO:0008006" key="3">
    <source>
        <dbReference type="Google" id="ProtNLM"/>
    </source>
</evidence>